<dbReference type="InterPro" id="IPR032817">
    <property type="entry name" value="Mon2_C"/>
</dbReference>
<organism evidence="6 7">
    <name type="scientific">Scheffersomyces spartinae</name>
    <dbReference type="NCBI Taxonomy" id="45513"/>
    <lineage>
        <taxon>Eukaryota</taxon>
        <taxon>Fungi</taxon>
        <taxon>Dikarya</taxon>
        <taxon>Ascomycota</taxon>
        <taxon>Saccharomycotina</taxon>
        <taxon>Pichiomycetes</taxon>
        <taxon>Debaryomycetaceae</taxon>
        <taxon>Scheffersomyces</taxon>
    </lineage>
</organism>
<dbReference type="GeneID" id="66116481"/>
<dbReference type="Proteomes" id="UP000790833">
    <property type="component" value="Unassembled WGS sequence"/>
</dbReference>
<dbReference type="SUPFAM" id="SSF48371">
    <property type="entry name" value="ARM repeat"/>
    <property type="match status" value="2"/>
</dbReference>
<dbReference type="Pfam" id="PF16213">
    <property type="entry name" value="DCB"/>
    <property type="match status" value="1"/>
</dbReference>
<dbReference type="Pfam" id="PF16206">
    <property type="entry name" value="Mon2_C"/>
    <property type="match status" value="1"/>
</dbReference>
<evidence type="ECO:0000259" key="3">
    <source>
        <dbReference type="Pfam" id="PF12783"/>
    </source>
</evidence>
<dbReference type="EMBL" id="JAHMUF010000028">
    <property type="protein sequence ID" value="KAG7191512.1"/>
    <property type="molecule type" value="Genomic_DNA"/>
</dbReference>
<dbReference type="InterPro" id="IPR032691">
    <property type="entry name" value="Mon2/Sec7/BIG1-like_HUS"/>
</dbReference>
<feature type="domain" description="Mon2/Sec7/BIG1-like HUS" evidence="3">
    <location>
        <begin position="200"/>
        <end position="336"/>
    </location>
</feature>
<evidence type="ECO:0000259" key="5">
    <source>
        <dbReference type="Pfam" id="PF16213"/>
    </source>
</evidence>
<protein>
    <recommendedName>
        <fullName evidence="8">Endosomal peripheral membrane protein</fullName>
    </recommendedName>
</protein>
<dbReference type="GO" id="GO:0005794">
    <property type="term" value="C:Golgi apparatus"/>
    <property type="evidence" value="ECO:0007669"/>
    <property type="project" value="UniProtKB-ARBA"/>
</dbReference>
<feature type="domain" description="Mon2/Sec7/BIG1-like dimerisation and cyclophilin-binding" evidence="5">
    <location>
        <begin position="5"/>
        <end position="169"/>
    </location>
</feature>
<proteinExistence type="predicted"/>
<dbReference type="InterPro" id="IPR016024">
    <property type="entry name" value="ARM-type_fold"/>
</dbReference>
<dbReference type="OrthoDB" id="294853at2759"/>
<dbReference type="GO" id="GO:0015031">
    <property type="term" value="P:protein transport"/>
    <property type="evidence" value="ECO:0007669"/>
    <property type="project" value="UniProtKB-KW"/>
</dbReference>
<evidence type="ECO:0008006" key="8">
    <source>
        <dbReference type="Google" id="ProtNLM"/>
    </source>
</evidence>
<dbReference type="RefSeq" id="XP_043047064.1">
    <property type="nucleotide sequence ID" value="XM_043193843.1"/>
</dbReference>
<keyword evidence="7" id="KW-1185">Reference proteome</keyword>
<comment type="caution">
    <text evidence="6">The sequence shown here is derived from an EMBL/GenBank/DDBJ whole genome shotgun (WGS) entry which is preliminary data.</text>
</comment>
<dbReference type="InterPro" id="IPR032629">
    <property type="entry name" value="DCB_dom"/>
</dbReference>
<evidence type="ECO:0000313" key="6">
    <source>
        <dbReference type="EMBL" id="KAG7191512.1"/>
    </source>
</evidence>
<name>A0A9P7V528_9ASCO</name>
<evidence type="ECO:0000256" key="1">
    <source>
        <dbReference type="ARBA" id="ARBA00022448"/>
    </source>
</evidence>
<dbReference type="Pfam" id="PF12783">
    <property type="entry name" value="Sec7-like_HUS"/>
    <property type="match status" value="1"/>
</dbReference>
<evidence type="ECO:0000313" key="7">
    <source>
        <dbReference type="Proteomes" id="UP000790833"/>
    </source>
</evidence>
<keyword evidence="1" id="KW-0813">Transport</keyword>
<keyword evidence="2" id="KW-0653">Protein transport</keyword>
<sequence length="1388" mass="159165">MSTIGQLVTDFQALLAEVKKRHFQDIRHSLERTIKQLQQLPPDDTITAIDTKSIDVFEPLVAVYNLGNLKIITLAITLTHKLIIYAILPANLLDSLLKALNEASNFANDVQLKILQCLPHLVKNYNSEYDIVVRVVCLVIGLTTPSRSSVVINTASATLQQIFDILFERDPQQQQHSPLRTIQLDEKLSAELTEIEWQNYNLFAKLVQALDKQDDDFVLKTSTCLEIIETVLSTQTTTAKSEGILHVIRLEMLPTIIKFLNEEPPFPIFLRILRVVSQLFPLASDLEIELEVLTSFINHFLVEDTEWHQVIVLEVYRGMFSRITTVQMVWETYDRRAPAKKYVVRELLLLIGSVLENYSVDKLQANTQLPSTFKISVLDQLDKTEPPPIAPNFSMFLVLNILFAYSDGVANFVSQLSSTETDEAVLETQIEFVNEYIESNFVPLRRLFELFLRMPLDSTNYRNLIRSLQKYIHTTGLLGLVDKRDDLISLLASQVSDPTEGHGDICLRALINLIISLGSTFKADSWINVWRVLPSHLTASSTTTKLYESIENYPVDVFDELCSSLIQLSEEDANLFYIDQLAAICQIDPTKFFLLSSTNCLNDVMVHFSEISTNYAFPIDSRISATNLAMKVVRKLTKEGFSEAKFNTITCSKSLLILQMFVGNLLESQNGEKSYSDLNCSREIHLIVLTTLHSLVDNYDKYYKNDWERVFQILVTVFTVTENTNESGMEEDKYRQLIEKSFDTLKLILDEFMNFLPVDQLKYLVDTLFRYVIQAFDLNIAFSSISYFWLISDLVKLELKDNSQDDQKLSIAYSDNDALVSQLNATKSYKLLDMYLLSTLFKLVRDPRAQVRNSALNTFFQIIDIHSEFFSEQDWEAIYVVCFKPIIFTDFRITAGKRDQLESITIVLEGLFGVYTTHFYDNAHEDKWTVFINFFQEDLLSLKWVELNIKLFKSFDDLILTLLKKTTPIVVINSKLFEFWVGTPIEYDLVNPKYQDFLCTLMECCGSLYALTKGSPETINDHTTNLLSLFNKCARYPVLNGGPDDEKPSNLQATVLKSFEALEFPPIQPQLVQLLVSFSTYPLGIRSRIEQKLGQKYKTPTFIAFSHLCIDIIRNKLAVTDSSVFTNETIRNLLYPLLEVTLARLRGIKSRHAPLWQECNEQIVVIVEKIVKSEREFNEEAWQLMLRCITECITTVSDRSQEAESIGQYEKLVRLLIPEMFIKQPQLIEPYSQCLFKNSFFYEFDSVESSIVKSPRTIEQLNTFNFDASFGSAKALVCFSNITTRQKCLEQLIDHATNETLTPFAERCQQLLLARAAICLRKVISDCELLYKCPLPKIQQLELRRLLASLQLLGAHNVVHVHRLLVKLVPYAHRLRGVDECLQAVLTI</sequence>
<accession>A0A9P7V528</accession>
<feature type="domain" description="Mon2 C-terminal" evidence="4">
    <location>
        <begin position="751"/>
        <end position="883"/>
    </location>
</feature>
<evidence type="ECO:0000256" key="2">
    <source>
        <dbReference type="ARBA" id="ARBA00022927"/>
    </source>
</evidence>
<evidence type="ECO:0000259" key="4">
    <source>
        <dbReference type="Pfam" id="PF16206"/>
    </source>
</evidence>
<gene>
    <name evidence="6" type="ORF">KQ657_003107</name>
</gene>
<reference evidence="6" key="1">
    <citation type="submission" date="2021-03" db="EMBL/GenBank/DDBJ databases">
        <authorList>
            <person name="Palmer J.M."/>
        </authorList>
    </citation>
    <scope>NUCLEOTIDE SEQUENCE</scope>
    <source>
        <strain evidence="6">ARV_011</strain>
    </source>
</reference>